<proteinExistence type="predicted"/>
<name>A0AAD7HIM5_9AGAR</name>
<gene>
    <name evidence="1" type="ORF">DFH07DRAFT_304214</name>
</gene>
<protein>
    <submittedName>
        <fullName evidence="1">Uncharacterized protein</fullName>
    </submittedName>
</protein>
<organism evidence="1 2">
    <name type="scientific">Mycena maculata</name>
    <dbReference type="NCBI Taxonomy" id="230809"/>
    <lineage>
        <taxon>Eukaryota</taxon>
        <taxon>Fungi</taxon>
        <taxon>Dikarya</taxon>
        <taxon>Basidiomycota</taxon>
        <taxon>Agaricomycotina</taxon>
        <taxon>Agaricomycetes</taxon>
        <taxon>Agaricomycetidae</taxon>
        <taxon>Agaricales</taxon>
        <taxon>Marasmiineae</taxon>
        <taxon>Mycenaceae</taxon>
        <taxon>Mycena</taxon>
    </lineage>
</organism>
<sequence>MGVDRGFDLYPPLENTDADNEKWARFLDAVITHYEGENDPNLTFDSSRNIVFTQGEHPALQRKGHRFRRFSSKVTGSHAGNVEEYLATVQKIAKRYFGDRVCPWNEYLDTFDERSWGYYKWNEVYAAAKEE</sequence>
<keyword evidence="2" id="KW-1185">Reference proteome</keyword>
<dbReference type="EMBL" id="JARJLG010000274">
    <property type="protein sequence ID" value="KAJ7720855.1"/>
    <property type="molecule type" value="Genomic_DNA"/>
</dbReference>
<dbReference type="Proteomes" id="UP001215280">
    <property type="component" value="Unassembled WGS sequence"/>
</dbReference>
<reference evidence="1" key="1">
    <citation type="submission" date="2023-03" db="EMBL/GenBank/DDBJ databases">
        <title>Massive genome expansion in bonnet fungi (Mycena s.s.) driven by repeated elements and novel gene families across ecological guilds.</title>
        <authorList>
            <consortium name="Lawrence Berkeley National Laboratory"/>
            <person name="Harder C.B."/>
            <person name="Miyauchi S."/>
            <person name="Viragh M."/>
            <person name="Kuo A."/>
            <person name="Thoen E."/>
            <person name="Andreopoulos B."/>
            <person name="Lu D."/>
            <person name="Skrede I."/>
            <person name="Drula E."/>
            <person name="Henrissat B."/>
            <person name="Morin E."/>
            <person name="Kohler A."/>
            <person name="Barry K."/>
            <person name="LaButti K."/>
            <person name="Morin E."/>
            <person name="Salamov A."/>
            <person name="Lipzen A."/>
            <person name="Mereny Z."/>
            <person name="Hegedus B."/>
            <person name="Baldrian P."/>
            <person name="Stursova M."/>
            <person name="Weitz H."/>
            <person name="Taylor A."/>
            <person name="Grigoriev I.V."/>
            <person name="Nagy L.G."/>
            <person name="Martin F."/>
            <person name="Kauserud H."/>
        </authorList>
    </citation>
    <scope>NUCLEOTIDE SEQUENCE</scope>
    <source>
        <strain evidence="1">CBHHK188m</strain>
    </source>
</reference>
<accession>A0AAD7HIM5</accession>
<evidence type="ECO:0000313" key="2">
    <source>
        <dbReference type="Proteomes" id="UP001215280"/>
    </source>
</evidence>
<dbReference type="AlphaFoldDB" id="A0AAD7HIM5"/>
<comment type="caution">
    <text evidence="1">The sequence shown here is derived from an EMBL/GenBank/DDBJ whole genome shotgun (WGS) entry which is preliminary data.</text>
</comment>
<evidence type="ECO:0000313" key="1">
    <source>
        <dbReference type="EMBL" id="KAJ7720855.1"/>
    </source>
</evidence>